<accession>N1PBY6</accession>
<evidence type="ECO:0000313" key="1">
    <source>
        <dbReference type="EMBL" id="EME38248.1"/>
    </source>
</evidence>
<dbReference type="Proteomes" id="UP000016933">
    <property type="component" value="Unassembled WGS sequence"/>
</dbReference>
<dbReference type="EMBL" id="KB446547">
    <property type="protein sequence ID" value="EME38248.1"/>
    <property type="molecule type" value="Genomic_DNA"/>
</dbReference>
<name>N1PBY6_DOTSN</name>
<dbReference type="AlphaFoldDB" id="N1PBY6"/>
<dbReference type="HOGENOM" id="CLU_1815738_0_0_1"/>
<gene>
    <name evidence="1" type="ORF">DOTSEDRAFT_75721</name>
</gene>
<proteinExistence type="predicted"/>
<sequence length="142" mass="15367">MNRAQQTVDLLYRDKMETDAQTQMKPSVANDINNVRMTIHGNEISSTGLAVGEIERMRRQVIESLSVDFGSLKDGNLKDALECMDAALAKQTIATAAADTDAQTFGANAGGLLVQSDGTSPFVEGNRHAYVEACEEEEEDVV</sequence>
<keyword evidence="2" id="KW-1185">Reference proteome</keyword>
<reference evidence="1 2" key="2">
    <citation type="journal article" date="2012" name="PLoS Pathog.">
        <title>Diverse lifestyles and strategies of plant pathogenesis encoded in the genomes of eighteen Dothideomycetes fungi.</title>
        <authorList>
            <person name="Ohm R.A."/>
            <person name="Feau N."/>
            <person name="Henrissat B."/>
            <person name="Schoch C.L."/>
            <person name="Horwitz B.A."/>
            <person name="Barry K.W."/>
            <person name="Condon B.J."/>
            <person name="Copeland A.C."/>
            <person name="Dhillon B."/>
            <person name="Glaser F."/>
            <person name="Hesse C.N."/>
            <person name="Kosti I."/>
            <person name="LaButti K."/>
            <person name="Lindquist E.A."/>
            <person name="Lucas S."/>
            <person name="Salamov A.A."/>
            <person name="Bradshaw R.E."/>
            <person name="Ciuffetti L."/>
            <person name="Hamelin R.C."/>
            <person name="Kema G.H.J."/>
            <person name="Lawrence C."/>
            <person name="Scott J.A."/>
            <person name="Spatafora J.W."/>
            <person name="Turgeon B.G."/>
            <person name="de Wit P.J.G.M."/>
            <person name="Zhong S."/>
            <person name="Goodwin S.B."/>
            <person name="Grigoriev I.V."/>
        </authorList>
    </citation>
    <scope>NUCLEOTIDE SEQUENCE [LARGE SCALE GENOMIC DNA]</scope>
    <source>
        <strain evidence="2">NZE10 / CBS 128990</strain>
    </source>
</reference>
<organism evidence="1 2">
    <name type="scientific">Dothistroma septosporum (strain NZE10 / CBS 128990)</name>
    <name type="common">Red band needle blight fungus</name>
    <name type="synonym">Mycosphaerella pini</name>
    <dbReference type="NCBI Taxonomy" id="675120"/>
    <lineage>
        <taxon>Eukaryota</taxon>
        <taxon>Fungi</taxon>
        <taxon>Dikarya</taxon>
        <taxon>Ascomycota</taxon>
        <taxon>Pezizomycotina</taxon>
        <taxon>Dothideomycetes</taxon>
        <taxon>Dothideomycetidae</taxon>
        <taxon>Mycosphaerellales</taxon>
        <taxon>Mycosphaerellaceae</taxon>
        <taxon>Dothistroma</taxon>
    </lineage>
</organism>
<reference evidence="2" key="1">
    <citation type="journal article" date="2012" name="PLoS Genet.">
        <title>The genomes of the fungal plant pathogens Cladosporium fulvum and Dothistroma septosporum reveal adaptation to different hosts and lifestyles but also signatures of common ancestry.</title>
        <authorList>
            <person name="de Wit P.J.G.M."/>
            <person name="van der Burgt A."/>
            <person name="Oekmen B."/>
            <person name="Stergiopoulos I."/>
            <person name="Abd-Elsalam K.A."/>
            <person name="Aerts A.L."/>
            <person name="Bahkali A.H."/>
            <person name="Beenen H.G."/>
            <person name="Chettri P."/>
            <person name="Cox M.P."/>
            <person name="Datema E."/>
            <person name="de Vries R.P."/>
            <person name="Dhillon B."/>
            <person name="Ganley A.R."/>
            <person name="Griffiths S.A."/>
            <person name="Guo Y."/>
            <person name="Hamelin R.C."/>
            <person name="Henrissat B."/>
            <person name="Kabir M.S."/>
            <person name="Jashni M.K."/>
            <person name="Kema G."/>
            <person name="Klaubauf S."/>
            <person name="Lapidus A."/>
            <person name="Levasseur A."/>
            <person name="Lindquist E."/>
            <person name="Mehrabi R."/>
            <person name="Ohm R.A."/>
            <person name="Owen T.J."/>
            <person name="Salamov A."/>
            <person name="Schwelm A."/>
            <person name="Schijlen E."/>
            <person name="Sun H."/>
            <person name="van den Burg H.A."/>
            <person name="van Ham R.C.H.J."/>
            <person name="Zhang S."/>
            <person name="Goodwin S.B."/>
            <person name="Grigoriev I.V."/>
            <person name="Collemare J."/>
            <person name="Bradshaw R.E."/>
        </authorList>
    </citation>
    <scope>NUCLEOTIDE SEQUENCE [LARGE SCALE GENOMIC DNA]</scope>
    <source>
        <strain evidence="2">NZE10 / CBS 128990</strain>
    </source>
</reference>
<evidence type="ECO:0000313" key="2">
    <source>
        <dbReference type="Proteomes" id="UP000016933"/>
    </source>
</evidence>
<protein>
    <submittedName>
        <fullName evidence="1">Uncharacterized protein</fullName>
    </submittedName>
</protein>